<sequence>MKYYFSSLHRHSLFLLPLGFLMTMGIFQESASAASLIQLNVTFFVPNGPPNSPTRPDTINPGQGNGNDCSGFFGKFDDPCDVGEPLNTTIAPIFAKLDTVGRNSQGGWSVNTSIFPSPNDQALINGFTVTDLNGNSGVNATGNSGTWEFSGNISDLNPNFTGITHWSSKGGNGFVLSWMVDADDQKTNDVCDLNNLSNPTNYNKGCLNAAIAVNSGNWFAPEDRGLSHISFYGREIPEPSTTIPAILFGLAGWYGRKKSTQ</sequence>
<name>K9YI35_CYASC</name>
<dbReference type="AlphaFoldDB" id="K9YI35"/>
<evidence type="ECO:0000313" key="2">
    <source>
        <dbReference type="Proteomes" id="UP000010483"/>
    </source>
</evidence>
<dbReference type="BioCyc" id="CSTA292563:G1353-540-MONOMER"/>
<dbReference type="Proteomes" id="UP000010483">
    <property type="component" value="Chromosome"/>
</dbReference>
<dbReference type="EMBL" id="CP003940">
    <property type="protein sequence ID" value="AFZ46514.1"/>
    <property type="molecule type" value="Genomic_DNA"/>
</dbReference>
<protein>
    <recommendedName>
        <fullName evidence="3">PEP-CTERM protein-sorting domain-containing protein</fullName>
    </recommendedName>
</protein>
<dbReference type="KEGG" id="csn:Cyast_0535"/>
<keyword evidence="2" id="KW-1185">Reference proteome</keyword>
<proteinExistence type="predicted"/>
<evidence type="ECO:0008006" key="3">
    <source>
        <dbReference type="Google" id="ProtNLM"/>
    </source>
</evidence>
<gene>
    <name evidence="1" type="ordered locus">Cyast_0535</name>
</gene>
<reference evidence="2" key="1">
    <citation type="journal article" date="2013" name="Proc. Natl. Acad. Sci. U.S.A.">
        <title>Improving the coverage of the cyanobacterial phylum using diversity-driven genome sequencing.</title>
        <authorList>
            <person name="Shih P.M."/>
            <person name="Wu D."/>
            <person name="Latifi A."/>
            <person name="Axen S.D."/>
            <person name="Fewer D.P."/>
            <person name="Talla E."/>
            <person name="Calteau A."/>
            <person name="Cai F."/>
            <person name="Tandeau de Marsac N."/>
            <person name="Rippka R."/>
            <person name="Herdman M."/>
            <person name="Sivonen K."/>
            <person name="Coursin T."/>
            <person name="Laurent T."/>
            <person name="Goodwin L."/>
            <person name="Nolan M."/>
            <person name="Davenport K.W."/>
            <person name="Han C.S."/>
            <person name="Rubin E.M."/>
            <person name="Eisen J.A."/>
            <person name="Woyke T."/>
            <person name="Gugger M."/>
            <person name="Kerfeld C.A."/>
        </authorList>
    </citation>
    <scope>NUCLEOTIDE SEQUENCE [LARGE SCALE GENOMIC DNA]</scope>
    <source>
        <strain evidence="2">ATCC 29140 / PCC 7202</strain>
    </source>
</reference>
<accession>K9YI35</accession>
<organism evidence="1 2">
    <name type="scientific">Cyanobacterium stanieri (strain ATCC 29140 / PCC 7202)</name>
    <dbReference type="NCBI Taxonomy" id="292563"/>
    <lineage>
        <taxon>Bacteria</taxon>
        <taxon>Bacillati</taxon>
        <taxon>Cyanobacteriota</taxon>
        <taxon>Cyanophyceae</taxon>
        <taxon>Oscillatoriophycideae</taxon>
        <taxon>Chroococcales</taxon>
        <taxon>Geminocystaceae</taxon>
        <taxon>Cyanobacterium</taxon>
    </lineage>
</organism>
<dbReference type="HOGENOM" id="CLU_1064432_0_0_3"/>
<evidence type="ECO:0000313" key="1">
    <source>
        <dbReference type="EMBL" id="AFZ46514.1"/>
    </source>
</evidence>